<sequence>MPATCPSPTHNLHTSPYSLRPRTAPPASLRQAFLLTPPSLTRKCCRKSSNELTEACQEVERLTAEVNKAKASIGETQENLDHLKRVVNQKHGTQVSPLHDTMQQPFTLGKCGHTFSHTCLQSWFQQSIANAMRNYGNITIPEYLKNPPYSVGDINTIFMCKYISYVFYTCPVCRTHITDKPTETRTLQELIEGINSTFGSPEEPTNDNSIQFLQDIWADCWFDKCELITIDD</sequence>
<accession>A0A0C3NTF8</accession>
<proteinExistence type="predicted"/>
<evidence type="ECO:0000259" key="6">
    <source>
        <dbReference type="Pfam" id="PF13445"/>
    </source>
</evidence>
<dbReference type="SUPFAM" id="SSF57850">
    <property type="entry name" value="RING/U-box"/>
    <property type="match status" value="1"/>
</dbReference>
<feature type="compositionally biased region" description="Polar residues" evidence="5">
    <location>
        <begin position="1"/>
        <end position="17"/>
    </location>
</feature>
<keyword evidence="1" id="KW-0479">Metal-binding</keyword>
<dbReference type="Pfam" id="PF13445">
    <property type="entry name" value="zf-RING_UBOX"/>
    <property type="match status" value="1"/>
</dbReference>
<dbReference type="AlphaFoldDB" id="A0A0C3NTF8"/>
<protein>
    <recommendedName>
        <fullName evidence="6">Zinc finger RING-type eukaryotic domain-containing protein</fullName>
    </recommendedName>
</protein>
<dbReference type="InterPro" id="IPR013083">
    <property type="entry name" value="Znf_RING/FYVE/PHD"/>
</dbReference>
<keyword evidence="4" id="KW-0175">Coiled coil</keyword>
<dbReference type="Gene3D" id="3.30.40.10">
    <property type="entry name" value="Zinc/RING finger domain, C3HC4 (zinc finger)"/>
    <property type="match status" value="1"/>
</dbReference>
<dbReference type="GO" id="GO:0008270">
    <property type="term" value="F:zinc ion binding"/>
    <property type="evidence" value="ECO:0007669"/>
    <property type="project" value="UniProtKB-KW"/>
</dbReference>
<evidence type="ECO:0000256" key="2">
    <source>
        <dbReference type="ARBA" id="ARBA00022771"/>
    </source>
</evidence>
<keyword evidence="3" id="KW-0862">Zinc</keyword>
<evidence type="ECO:0000313" key="7">
    <source>
        <dbReference type="EMBL" id="KIO04185.1"/>
    </source>
</evidence>
<evidence type="ECO:0000256" key="4">
    <source>
        <dbReference type="SAM" id="Coils"/>
    </source>
</evidence>
<gene>
    <name evidence="7" type="ORF">M404DRAFT_26396</name>
</gene>
<reference evidence="7 8" key="1">
    <citation type="submission" date="2014-04" db="EMBL/GenBank/DDBJ databases">
        <authorList>
            <consortium name="DOE Joint Genome Institute"/>
            <person name="Kuo A."/>
            <person name="Kohler A."/>
            <person name="Costa M.D."/>
            <person name="Nagy L.G."/>
            <person name="Floudas D."/>
            <person name="Copeland A."/>
            <person name="Barry K.W."/>
            <person name="Cichocki N."/>
            <person name="Veneault-Fourrey C."/>
            <person name="LaButti K."/>
            <person name="Lindquist E.A."/>
            <person name="Lipzen A."/>
            <person name="Lundell T."/>
            <person name="Morin E."/>
            <person name="Murat C."/>
            <person name="Sun H."/>
            <person name="Tunlid A."/>
            <person name="Henrissat B."/>
            <person name="Grigoriev I.V."/>
            <person name="Hibbett D.S."/>
            <person name="Martin F."/>
            <person name="Nordberg H.P."/>
            <person name="Cantor M.N."/>
            <person name="Hua S.X."/>
        </authorList>
    </citation>
    <scope>NUCLEOTIDE SEQUENCE [LARGE SCALE GENOMIC DNA]</scope>
    <source>
        <strain evidence="7 8">Marx 270</strain>
    </source>
</reference>
<dbReference type="InterPro" id="IPR027370">
    <property type="entry name" value="Znf-RING_euk"/>
</dbReference>
<dbReference type="OrthoDB" id="2669864at2759"/>
<dbReference type="Proteomes" id="UP000054217">
    <property type="component" value="Unassembled WGS sequence"/>
</dbReference>
<feature type="domain" description="Zinc finger RING-type eukaryotic" evidence="6">
    <location>
        <begin position="100"/>
        <end position="125"/>
    </location>
</feature>
<name>A0A0C3NTF8_PISTI</name>
<keyword evidence="2" id="KW-0863">Zinc-finger</keyword>
<evidence type="ECO:0000256" key="5">
    <source>
        <dbReference type="SAM" id="MobiDB-lite"/>
    </source>
</evidence>
<evidence type="ECO:0000256" key="1">
    <source>
        <dbReference type="ARBA" id="ARBA00022723"/>
    </source>
</evidence>
<reference evidence="8" key="2">
    <citation type="submission" date="2015-01" db="EMBL/GenBank/DDBJ databases">
        <title>Evolutionary Origins and Diversification of the Mycorrhizal Mutualists.</title>
        <authorList>
            <consortium name="DOE Joint Genome Institute"/>
            <consortium name="Mycorrhizal Genomics Consortium"/>
            <person name="Kohler A."/>
            <person name="Kuo A."/>
            <person name="Nagy L.G."/>
            <person name="Floudas D."/>
            <person name="Copeland A."/>
            <person name="Barry K.W."/>
            <person name="Cichocki N."/>
            <person name="Veneault-Fourrey C."/>
            <person name="LaButti K."/>
            <person name="Lindquist E.A."/>
            <person name="Lipzen A."/>
            <person name="Lundell T."/>
            <person name="Morin E."/>
            <person name="Murat C."/>
            <person name="Riley R."/>
            <person name="Ohm R."/>
            <person name="Sun H."/>
            <person name="Tunlid A."/>
            <person name="Henrissat B."/>
            <person name="Grigoriev I.V."/>
            <person name="Hibbett D.S."/>
            <person name="Martin F."/>
        </authorList>
    </citation>
    <scope>NUCLEOTIDE SEQUENCE [LARGE SCALE GENOMIC DNA]</scope>
    <source>
        <strain evidence="8">Marx 270</strain>
    </source>
</reference>
<dbReference type="EMBL" id="KN831972">
    <property type="protein sequence ID" value="KIO04185.1"/>
    <property type="molecule type" value="Genomic_DNA"/>
</dbReference>
<feature type="coiled-coil region" evidence="4">
    <location>
        <begin position="45"/>
        <end position="86"/>
    </location>
</feature>
<organism evidence="7 8">
    <name type="scientific">Pisolithus tinctorius Marx 270</name>
    <dbReference type="NCBI Taxonomy" id="870435"/>
    <lineage>
        <taxon>Eukaryota</taxon>
        <taxon>Fungi</taxon>
        <taxon>Dikarya</taxon>
        <taxon>Basidiomycota</taxon>
        <taxon>Agaricomycotina</taxon>
        <taxon>Agaricomycetes</taxon>
        <taxon>Agaricomycetidae</taxon>
        <taxon>Boletales</taxon>
        <taxon>Sclerodermatineae</taxon>
        <taxon>Pisolithaceae</taxon>
        <taxon>Pisolithus</taxon>
    </lineage>
</organism>
<evidence type="ECO:0000256" key="3">
    <source>
        <dbReference type="ARBA" id="ARBA00022833"/>
    </source>
</evidence>
<evidence type="ECO:0000313" key="8">
    <source>
        <dbReference type="Proteomes" id="UP000054217"/>
    </source>
</evidence>
<dbReference type="HOGENOM" id="CLU_1195290_0_0_1"/>
<dbReference type="InParanoid" id="A0A0C3NTF8"/>
<keyword evidence="8" id="KW-1185">Reference proteome</keyword>
<feature type="region of interest" description="Disordered" evidence="5">
    <location>
        <begin position="1"/>
        <end position="24"/>
    </location>
</feature>